<evidence type="ECO:0000313" key="1">
    <source>
        <dbReference type="EMBL" id="CZR54006.1"/>
    </source>
</evidence>
<proteinExistence type="predicted"/>
<dbReference type="InterPro" id="IPR029058">
    <property type="entry name" value="AB_hydrolase_fold"/>
</dbReference>
<sequence>MPAFSRTTGSSALTDLSFKKIAAQIVGLVRNIVVHEVPFDGAPSVYVLKGQDGETIVKTCKILFREVMNEDQAAWDALGEEYHQRLGKEVENFVTWVCEYITVFENGDWEGVVKANATIISWGVGGQMPMGFFFKNAVLATKYEVQVELSDCKHFPQVSIPEKLAEWIKTCCEKAEADCCFTGSWD</sequence>
<gene>
    <name evidence="1" type="ORF">PAC_03889</name>
</gene>
<dbReference type="STRING" id="576137.A0A1L7WMM5"/>
<name>A0A1L7WMM5_9HELO</name>
<evidence type="ECO:0000313" key="2">
    <source>
        <dbReference type="Proteomes" id="UP000184330"/>
    </source>
</evidence>
<dbReference type="Gene3D" id="3.40.50.1820">
    <property type="entry name" value="alpha/beta hydrolase"/>
    <property type="match status" value="1"/>
</dbReference>
<protein>
    <submittedName>
        <fullName evidence="1">Uncharacterized protein</fullName>
    </submittedName>
</protein>
<dbReference type="OrthoDB" id="408373at2759"/>
<dbReference type="EMBL" id="FJOG01000004">
    <property type="protein sequence ID" value="CZR54006.1"/>
    <property type="molecule type" value="Genomic_DNA"/>
</dbReference>
<dbReference type="Proteomes" id="UP000184330">
    <property type="component" value="Unassembled WGS sequence"/>
</dbReference>
<reference evidence="1 2" key="1">
    <citation type="submission" date="2016-03" db="EMBL/GenBank/DDBJ databases">
        <authorList>
            <person name="Ploux O."/>
        </authorList>
    </citation>
    <scope>NUCLEOTIDE SEQUENCE [LARGE SCALE GENOMIC DNA]</scope>
    <source>
        <strain evidence="1 2">UAMH 11012</strain>
    </source>
</reference>
<dbReference type="AlphaFoldDB" id="A0A1L7WMM5"/>
<keyword evidence="2" id="KW-1185">Reference proteome</keyword>
<accession>A0A1L7WMM5</accession>
<organism evidence="1 2">
    <name type="scientific">Phialocephala subalpina</name>
    <dbReference type="NCBI Taxonomy" id="576137"/>
    <lineage>
        <taxon>Eukaryota</taxon>
        <taxon>Fungi</taxon>
        <taxon>Dikarya</taxon>
        <taxon>Ascomycota</taxon>
        <taxon>Pezizomycotina</taxon>
        <taxon>Leotiomycetes</taxon>
        <taxon>Helotiales</taxon>
        <taxon>Mollisiaceae</taxon>
        <taxon>Phialocephala</taxon>
        <taxon>Phialocephala fortinii species complex</taxon>
    </lineage>
</organism>